<evidence type="ECO:0000313" key="2">
    <source>
        <dbReference type="EMBL" id="CAA9419619.1"/>
    </source>
</evidence>
<dbReference type="EMBL" id="CADCTZ010001803">
    <property type="protein sequence ID" value="CAA9419619.1"/>
    <property type="molecule type" value="Genomic_DNA"/>
</dbReference>
<proteinExistence type="predicted"/>
<protein>
    <submittedName>
        <fullName evidence="2">Uncharacterized protein</fullName>
    </submittedName>
</protein>
<keyword evidence="1" id="KW-1133">Transmembrane helix</keyword>
<gene>
    <name evidence="2" type="ORF">AVDCRST_MAG84-7066</name>
</gene>
<name>A0A6J4PLC6_9CYAN</name>
<organism evidence="2">
    <name type="scientific">uncultured Microcoleus sp</name>
    <dbReference type="NCBI Taxonomy" id="259945"/>
    <lineage>
        <taxon>Bacteria</taxon>
        <taxon>Bacillati</taxon>
        <taxon>Cyanobacteriota</taxon>
        <taxon>Cyanophyceae</taxon>
        <taxon>Oscillatoriophycideae</taxon>
        <taxon>Oscillatoriales</taxon>
        <taxon>Microcoleaceae</taxon>
        <taxon>Microcoleus</taxon>
        <taxon>environmental samples</taxon>
    </lineage>
</organism>
<reference evidence="2" key="1">
    <citation type="submission" date="2020-02" db="EMBL/GenBank/DDBJ databases">
        <authorList>
            <person name="Meier V. D."/>
        </authorList>
    </citation>
    <scope>NUCLEOTIDE SEQUENCE</scope>
    <source>
        <strain evidence="2">AVDCRST_MAG84</strain>
    </source>
</reference>
<feature type="transmembrane region" description="Helical" evidence="1">
    <location>
        <begin position="6"/>
        <end position="28"/>
    </location>
</feature>
<accession>A0A6J4PLC6</accession>
<keyword evidence="1" id="KW-0812">Transmembrane</keyword>
<evidence type="ECO:0000256" key="1">
    <source>
        <dbReference type="SAM" id="Phobius"/>
    </source>
</evidence>
<keyword evidence="1" id="KW-0472">Membrane</keyword>
<sequence length="39" mass="4387">MHGGLFAIELSISMLTDIGHILLTIAFLSNMRWTLDKRA</sequence>
<dbReference type="AlphaFoldDB" id="A0A6J4PLC6"/>